<comment type="caution">
    <text evidence="1">The sequence shown here is derived from an EMBL/GenBank/DDBJ whole genome shotgun (WGS) entry which is preliminary data.</text>
</comment>
<dbReference type="EMBL" id="QRAP01000014">
    <property type="protein sequence ID" value="RDK84122.1"/>
    <property type="molecule type" value="Genomic_DNA"/>
</dbReference>
<dbReference type="RefSeq" id="WP_115460315.1">
    <property type="nucleotide sequence ID" value="NZ_QRAP01000014.1"/>
</dbReference>
<reference evidence="1 2" key="1">
    <citation type="submission" date="2018-07" db="EMBL/GenBank/DDBJ databases">
        <title>Genomic Encyclopedia of Type Strains, Phase IV (KMG-IV): sequencing the most valuable type-strain genomes for metagenomic binning, comparative biology and taxonomic classification.</title>
        <authorList>
            <person name="Goeker M."/>
        </authorList>
    </citation>
    <scope>NUCLEOTIDE SEQUENCE [LARGE SCALE GENOMIC DNA]</scope>
    <source>
        <strain evidence="1 2">DSM 103736</strain>
    </source>
</reference>
<dbReference type="OrthoDB" id="9801841at2"/>
<dbReference type="InterPro" id="IPR017748">
    <property type="entry name" value="TagF"/>
</dbReference>
<proteinExistence type="predicted"/>
<gene>
    <name evidence="1" type="ORF">C8D90_11441</name>
</gene>
<accession>A0A370Q6X1</accession>
<dbReference type="NCBIfam" id="TIGR03373">
    <property type="entry name" value="VI_minor_4"/>
    <property type="match status" value="1"/>
</dbReference>
<organism evidence="1 2">
    <name type="scientific">Enterobacillus tribolii</name>
    <dbReference type="NCBI Taxonomy" id="1487935"/>
    <lineage>
        <taxon>Bacteria</taxon>
        <taxon>Pseudomonadati</taxon>
        <taxon>Pseudomonadota</taxon>
        <taxon>Gammaproteobacteria</taxon>
        <taxon>Enterobacterales</taxon>
        <taxon>Hafniaceae</taxon>
        <taxon>Enterobacillus</taxon>
    </lineage>
</organism>
<dbReference type="AlphaFoldDB" id="A0A370Q6X1"/>
<name>A0A370Q6X1_9GAMM</name>
<sequence length="239" mass="27038">MNSVQNTTTAPGWYGKLPATGDFLQRRLPAPVVNHWAQWFHNGLAGRQRRQEEMELPPFSAAPVWNFVVPATLGNRYIQMGCMMPACDSVGRNYPVCAMQLFSPDDWHPYQLNMSAEWYQHLGFALLRGVRNILSAEQVDQSLQALMPLSGPPEKSGAEILSVIGFQHPDVPPLSWQQVADCFDPEQYSSFWWTNQADGAPLYTHVHSGNLTVQLFTQLFEPTVWNRPGRGGQYPQMFD</sequence>
<dbReference type="InterPro" id="IPR038225">
    <property type="entry name" value="TagF_sf"/>
</dbReference>
<dbReference type="Pfam" id="PF09867">
    <property type="entry name" value="TagF_N"/>
    <property type="match status" value="1"/>
</dbReference>
<keyword evidence="2" id="KW-1185">Reference proteome</keyword>
<protein>
    <submittedName>
        <fullName evidence="1">Type VI secretion system protein ImpM</fullName>
    </submittedName>
</protein>
<evidence type="ECO:0000313" key="1">
    <source>
        <dbReference type="EMBL" id="RDK84122.1"/>
    </source>
</evidence>
<dbReference type="PIRSF" id="PIRSF029287">
    <property type="entry name" value="UCP029287"/>
    <property type="match status" value="1"/>
</dbReference>
<dbReference type="Proteomes" id="UP000254848">
    <property type="component" value="Unassembled WGS sequence"/>
</dbReference>
<evidence type="ECO:0000313" key="2">
    <source>
        <dbReference type="Proteomes" id="UP000254848"/>
    </source>
</evidence>
<dbReference type="Gene3D" id="3.40.1730.10">
    <property type="entry name" value="pa0076 domain"/>
    <property type="match status" value="1"/>
</dbReference>